<dbReference type="KEGG" id="gsb:GSUB_16970"/>
<sequence length="121" mass="13849">MFLVSSVFILPKYFAKIFCLFFLQIIPKTFESFLIPAIFLIFLKIFCLFILPENSIPVLISFFTFEKGLKMTFFEGRLCSRFWIIGFEGPRAHLGPLEGPFGPSGTEAPFPSLKRGPIWAL</sequence>
<keyword evidence="3" id="KW-1185">Reference proteome</keyword>
<protein>
    <submittedName>
        <fullName evidence="2">Uncharacterized protein</fullName>
    </submittedName>
</protein>
<dbReference type="HOGENOM" id="CLU_2034743_0_0_7"/>
<dbReference type="Proteomes" id="UP000035036">
    <property type="component" value="Plasmid pGSUB1"/>
</dbReference>
<gene>
    <name evidence="2" type="ORF">GSUB_16970</name>
</gene>
<evidence type="ECO:0000256" key="1">
    <source>
        <dbReference type="SAM" id="Phobius"/>
    </source>
</evidence>
<dbReference type="EMBL" id="CP010312">
    <property type="protein sequence ID" value="AJF08186.1"/>
    <property type="molecule type" value="Genomic_DNA"/>
</dbReference>
<geneLocation type="plasmid" evidence="2 3">
    <name>pGSUB1</name>
</geneLocation>
<keyword evidence="1" id="KW-0812">Transmembrane</keyword>
<keyword evidence="1" id="KW-1133">Transmembrane helix</keyword>
<feature type="transmembrane region" description="Helical" evidence="1">
    <location>
        <begin position="7"/>
        <end position="27"/>
    </location>
</feature>
<keyword evidence="2" id="KW-0614">Plasmid</keyword>
<proteinExistence type="predicted"/>
<keyword evidence="1" id="KW-0472">Membrane</keyword>
<feature type="transmembrane region" description="Helical" evidence="1">
    <location>
        <begin position="33"/>
        <end position="51"/>
    </location>
</feature>
<organism evidence="2 3">
    <name type="scientific">Geoalkalibacter subterraneus</name>
    <dbReference type="NCBI Taxonomy" id="483547"/>
    <lineage>
        <taxon>Bacteria</taxon>
        <taxon>Pseudomonadati</taxon>
        <taxon>Thermodesulfobacteriota</taxon>
        <taxon>Desulfuromonadia</taxon>
        <taxon>Desulfuromonadales</taxon>
        <taxon>Geoalkalibacteraceae</taxon>
        <taxon>Geoalkalibacter</taxon>
    </lineage>
</organism>
<name>A0A0B5FX57_9BACT</name>
<accession>A0A0B5FX57</accession>
<dbReference type="AlphaFoldDB" id="A0A0B5FX57"/>
<reference evidence="2 3" key="1">
    <citation type="journal article" date="2015" name="Genome Announc.">
        <title>Genomes of Geoalkalibacter ferrihydriticus Z-0531T and Geoalkalibacter subterraneus Red1T, Two Haloalkaliphilic Metal-Reducing Deltaproteobacteria.</title>
        <authorList>
            <person name="Badalamenti J.P."/>
            <person name="Krajmalnik-Brown R."/>
            <person name="Torres C.I."/>
            <person name="Bond D.R."/>
        </authorList>
    </citation>
    <scope>NUCLEOTIDE SEQUENCE [LARGE SCALE GENOMIC DNA]</scope>
    <source>
        <strain evidence="2 3">Red1</strain>
        <plasmid evidence="3">Plasmid pGSUB1</plasmid>
    </source>
</reference>
<evidence type="ECO:0000313" key="3">
    <source>
        <dbReference type="Proteomes" id="UP000035036"/>
    </source>
</evidence>
<evidence type="ECO:0000313" key="2">
    <source>
        <dbReference type="EMBL" id="AJF08186.1"/>
    </source>
</evidence>